<accession>A0CHI6</accession>
<reference evidence="3 4" key="1">
    <citation type="journal article" date="2006" name="Nature">
        <title>Global trends of whole-genome duplications revealed by the ciliate Paramecium tetraurelia.</title>
        <authorList>
            <consortium name="Genoscope"/>
            <person name="Aury J.-M."/>
            <person name="Jaillon O."/>
            <person name="Duret L."/>
            <person name="Noel B."/>
            <person name="Jubin C."/>
            <person name="Porcel B.M."/>
            <person name="Segurens B."/>
            <person name="Daubin V."/>
            <person name="Anthouard V."/>
            <person name="Aiach N."/>
            <person name="Arnaiz O."/>
            <person name="Billaut A."/>
            <person name="Beisson J."/>
            <person name="Blanc I."/>
            <person name="Bouhouche K."/>
            <person name="Camara F."/>
            <person name="Duharcourt S."/>
            <person name="Guigo R."/>
            <person name="Gogendeau D."/>
            <person name="Katinka M."/>
            <person name="Keller A.-M."/>
            <person name="Kissmehl R."/>
            <person name="Klotz C."/>
            <person name="Koll F."/>
            <person name="Le Moue A."/>
            <person name="Lepere C."/>
            <person name="Malinsky S."/>
            <person name="Nowacki M."/>
            <person name="Nowak J.K."/>
            <person name="Plattner H."/>
            <person name="Poulain J."/>
            <person name="Ruiz F."/>
            <person name="Serrano V."/>
            <person name="Zagulski M."/>
            <person name="Dessen P."/>
            <person name="Betermier M."/>
            <person name="Weissenbach J."/>
            <person name="Scarpelli C."/>
            <person name="Schachter V."/>
            <person name="Sperling L."/>
            <person name="Meyer E."/>
            <person name="Cohen J."/>
            <person name="Wincker P."/>
        </authorList>
    </citation>
    <scope>NUCLEOTIDE SEQUENCE [LARGE SCALE GENOMIC DNA]</scope>
    <source>
        <strain evidence="3 4">Stock d4-2</strain>
    </source>
</reference>
<evidence type="ECO:0000313" key="4">
    <source>
        <dbReference type="Proteomes" id="UP000000600"/>
    </source>
</evidence>
<evidence type="ECO:0000313" key="3">
    <source>
        <dbReference type="EMBL" id="CAK70253.1"/>
    </source>
</evidence>
<feature type="compositionally biased region" description="Acidic residues" evidence="2">
    <location>
        <begin position="626"/>
        <end position="643"/>
    </location>
</feature>
<dbReference type="HOGENOM" id="CLU_371100_0_0_1"/>
<dbReference type="OMA" id="YPFNFDE"/>
<dbReference type="InParanoid" id="A0CHI6"/>
<dbReference type="RefSeq" id="XP_001437650.1">
    <property type="nucleotide sequence ID" value="XM_001437613.1"/>
</dbReference>
<sequence>MNHRAIRPSSAQQNISHVSDKNVSFHKKYYISFTLSPYKQPNVQNVSQYRVKESEKLFEESLQLKLLMNQLKDENIKLRTRNTNLEKDLQKCQKIIEEVETTGNMKRFYAKPSTDNQMILSFKGQIKELRLNLDQREQEMLALKKSAKYTKLTEMEIERKMLSDETIRLKQVIDELVQQNLYAQQKEHDQQKMQDMISQRDNLIKQMQLDIESFETDNKNLQSQLQQLISAYQDLDREYAKLDQSMQNKLKSKDKQLIELKTQLTRLKEQYDKEKKMLQQPKFSPTLKTHNKVAKRIQSAKPPEQITKPIQLDEVTHIIQEIKYKLIALSLHSKQIDTLLFNQSAQQTTIGYLTEKLINDPFFLNKTDANNFARFLIESPEQKYPYIPNLSIAQDNGLIRGMFFKAIGFWACYDKVEKRVLESSLAKLFKGSLSQVEKVMSRNVYTKKDFVVQILKILSKKQIRELEITYLISKIILQSKSLNTLKGDALINYLRELDKLDDDEDIRAEELQQYYDSLGQEKGFFFYKQLRSKQEQLIALLETKEDKVEEIETNQLNDGAPQKSVQQYIIKGGLVRSHSDPDPLQMLQIQKDEEEAEEEENYEQEMQQEYLNQQKSQKDKYPFNFDEQEGEYENNEEENDDYQPDLNNAQIDEQDQQEEEDDDYNINVDGVFEEDNDDENDQWEKVENKGNFPVRQDRQIPNSRPTSSYVNKVNRSNSDVKASLASELHPTKEINEEEYMEEQFEEEN</sequence>
<name>A0CHI6_PARTE</name>
<evidence type="ECO:0000256" key="1">
    <source>
        <dbReference type="SAM" id="Coils"/>
    </source>
</evidence>
<dbReference type="KEGG" id="ptm:GSPATT00038355001"/>
<keyword evidence="4" id="KW-1185">Reference proteome</keyword>
<dbReference type="EMBL" id="CT868076">
    <property type="protein sequence ID" value="CAK70253.1"/>
    <property type="molecule type" value="Genomic_DNA"/>
</dbReference>
<dbReference type="Proteomes" id="UP000000600">
    <property type="component" value="Unassembled WGS sequence"/>
</dbReference>
<feature type="coiled-coil region" evidence="1">
    <location>
        <begin position="527"/>
        <end position="554"/>
    </location>
</feature>
<feature type="compositionally biased region" description="Acidic residues" evidence="2">
    <location>
        <begin position="592"/>
        <end position="603"/>
    </location>
</feature>
<feature type="region of interest" description="Disordered" evidence="2">
    <location>
        <begin position="592"/>
        <end position="748"/>
    </location>
</feature>
<feature type="coiled-coil region" evidence="1">
    <location>
        <begin position="204"/>
        <end position="277"/>
    </location>
</feature>
<feature type="compositionally biased region" description="Acidic residues" evidence="2">
    <location>
        <begin position="671"/>
        <end position="681"/>
    </location>
</feature>
<feature type="compositionally biased region" description="Acidic residues" evidence="2">
    <location>
        <begin position="652"/>
        <end position="664"/>
    </location>
</feature>
<dbReference type="GeneID" id="5023435"/>
<dbReference type="AlphaFoldDB" id="A0CHI6"/>
<gene>
    <name evidence="3" type="ORF">GSPATT00038355001</name>
</gene>
<feature type="compositionally biased region" description="Acidic residues" evidence="2">
    <location>
        <begin position="735"/>
        <end position="748"/>
    </location>
</feature>
<feature type="compositionally biased region" description="Polar residues" evidence="2">
    <location>
        <begin position="699"/>
        <end position="720"/>
    </location>
</feature>
<evidence type="ECO:0008006" key="5">
    <source>
        <dbReference type="Google" id="ProtNLM"/>
    </source>
</evidence>
<protein>
    <recommendedName>
        <fullName evidence="5">EF-hand domain-containing protein</fullName>
    </recommendedName>
</protein>
<keyword evidence="1" id="KW-0175">Coiled coil</keyword>
<dbReference type="OrthoDB" id="304280at2759"/>
<proteinExistence type="predicted"/>
<organism evidence="3 4">
    <name type="scientific">Paramecium tetraurelia</name>
    <dbReference type="NCBI Taxonomy" id="5888"/>
    <lineage>
        <taxon>Eukaryota</taxon>
        <taxon>Sar</taxon>
        <taxon>Alveolata</taxon>
        <taxon>Ciliophora</taxon>
        <taxon>Intramacronucleata</taxon>
        <taxon>Oligohymenophorea</taxon>
        <taxon>Peniculida</taxon>
        <taxon>Parameciidae</taxon>
        <taxon>Paramecium</taxon>
    </lineage>
</organism>
<evidence type="ECO:0000256" key="2">
    <source>
        <dbReference type="SAM" id="MobiDB-lite"/>
    </source>
</evidence>
<feature type="compositionally biased region" description="Low complexity" evidence="2">
    <location>
        <begin position="604"/>
        <end position="614"/>
    </location>
</feature>
<feature type="coiled-coil region" evidence="1">
    <location>
        <begin position="68"/>
        <end position="146"/>
    </location>
</feature>